<accession>A0ABP8X308</accession>
<dbReference type="PANTHER" id="PTHR47707:SF1">
    <property type="entry name" value="NUDIX HYDROLASE FAMILY PROTEIN"/>
    <property type="match status" value="1"/>
</dbReference>
<keyword evidence="5" id="KW-0479">Metal-binding</keyword>
<evidence type="ECO:0000256" key="6">
    <source>
        <dbReference type="ARBA" id="ARBA00022763"/>
    </source>
</evidence>
<evidence type="ECO:0000256" key="1">
    <source>
        <dbReference type="ARBA" id="ARBA00001946"/>
    </source>
</evidence>
<evidence type="ECO:0000256" key="11">
    <source>
        <dbReference type="ARBA" id="ARBA00038905"/>
    </source>
</evidence>
<evidence type="ECO:0000256" key="7">
    <source>
        <dbReference type="ARBA" id="ARBA00022801"/>
    </source>
</evidence>
<evidence type="ECO:0000256" key="5">
    <source>
        <dbReference type="ARBA" id="ARBA00022723"/>
    </source>
</evidence>
<dbReference type="InterPro" id="IPR020084">
    <property type="entry name" value="NUDIX_hydrolase_CS"/>
</dbReference>
<keyword evidence="6" id="KW-0227">DNA damage</keyword>
<keyword evidence="8" id="KW-0460">Magnesium</keyword>
<reference evidence="16" key="1">
    <citation type="journal article" date="2019" name="Int. J. Syst. Evol. Microbiol.">
        <title>The Global Catalogue of Microorganisms (GCM) 10K type strain sequencing project: providing services to taxonomists for standard genome sequencing and annotation.</title>
        <authorList>
            <consortium name="The Broad Institute Genomics Platform"/>
            <consortium name="The Broad Institute Genome Sequencing Center for Infectious Disease"/>
            <person name="Wu L."/>
            <person name="Ma J."/>
        </authorList>
    </citation>
    <scope>NUCLEOTIDE SEQUENCE [LARGE SCALE GENOMIC DNA]</scope>
    <source>
        <strain evidence="16">JCM 18127</strain>
    </source>
</reference>
<keyword evidence="3" id="KW-0515">Mutator protein</keyword>
<evidence type="ECO:0000256" key="10">
    <source>
        <dbReference type="ARBA" id="ARBA00035861"/>
    </source>
</evidence>
<evidence type="ECO:0000256" key="4">
    <source>
        <dbReference type="ARBA" id="ARBA00022705"/>
    </source>
</evidence>
<organism evidence="15 16">
    <name type="scientific">Nocardioides nanhaiensis</name>
    <dbReference type="NCBI Taxonomy" id="1476871"/>
    <lineage>
        <taxon>Bacteria</taxon>
        <taxon>Bacillati</taxon>
        <taxon>Actinomycetota</taxon>
        <taxon>Actinomycetes</taxon>
        <taxon>Propionibacteriales</taxon>
        <taxon>Nocardioidaceae</taxon>
        <taxon>Nocardioides</taxon>
    </lineage>
</organism>
<dbReference type="PRINTS" id="PR00502">
    <property type="entry name" value="NUDIXFAMILY"/>
</dbReference>
<dbReference type="Gene3D" id="3.90.79.10">
    <property type="entry name" value="Nucleoside Triphosphate Pyrophosphohydrolase"/>
    <property type="match status" value="1"/>
</dbReference>
<dbReference type="EC" id="3.6.1.55" evidence="11"/>
<keyword evidence="4" id="KW-0235">DNA replication</keyword>
<comment type="similarity">
    <text evidence="2 12">Belongs to the Nudix hydrolase family.</text>
</comment>
<comment type="cofactor">
    <cofactor evidence="1">
        <name>Mg(2+)</name>
        <dbReference type="ChEBI" id="CHEBI:18420"/>
    </cofactor>
</comment>
<keyword evidence="9" id="KW-0234">DNA repair</keyword>
<comment type="catalytic activity">
    <reaction evidence="10">
        <text>8-oxo-dGTP + H2O = 8-oxo-dGMP + diphosphate + H(+)</text>
        <dbReference type="Rhea" id="RHEA:31575"/>
        <dbReference type="ChEBI" id="CHEBI:15377"/>
        <dbReference type="ChEBI" id="CHEBI:15378"/>
        <dbReference type="ChEBI" id="CHEBI:33019"/>
        <dbReference type="ChEBI" id="CHEBI:63224"/>
        <dbReference type="ChEBI" id="CHEBI:77896"/>
        <dbReference type="EC" id="3.6.1.55"/>
    </reaction>
</comment>
<evidence type="ECO:0000256" key="3">
    <source>
        <dbReference type="ARBA" id="ARBA00022457"/>
    </source>
</evidence>
<proteinExistence type="inferred from homology"/>
<feature type="region of interest" description="Disordered" evidence="13">
    <location>
        <begin position="48"/>
        <end position="67"/>
    </location>
</feature>
<evidence type="ECO:0000313" key="16">
    <source>
        <dbReference type="Proteomes" id="UP001500621"/>
    </source>
</evidence>
<comment type="caution">
    <text evidence="15">The sequence shown here is derived from an EMBL/GenBank/DDBJ whole genome shotgun (WGS) entry which is preliminary data.</text>
</comment>
<dbReference type="PANTHER" id="PTHR47707">
    <property type="entry name" value="8-OXO-DGTP DIPHOSPHATASE"/>
    <property type="match status" value="1"/>
</dbReference>
<sequence length="252" mass="27037">MGTSVRSAFVRLVRGVDDGGNDGTDGLPLVVGAAVVRDGRVLSAQRSGPAAAAGRWELPGGKVEPGETPEAALERELTEELRLNITRVGWLDGASPITTGDGRRLQLRVAVVRAREGDPQLTEHTATGWLPPESLGVVDWLEADRPFLPQLARVVAILGPMRGIFFSEEAARSVAARLRTGGYDAEVLRERLSGEDDDEDHPWAVVSDAPELVLDTLVDEFDGWLDVEEEPVAPVIPLRLPKAPKRPGGQPG</sequence>
<dbReference type="SUPFAM" id="SSF55811">
    <property type="entry name" value="Nudix"/>
    <property type="match status" value="1"/>
</dbReference>
<dbReference type="InterPro" id="IPR020476">
    <property type="entry name" value="Nudix_hydrolase"/>
</dbReference>
<dbReference type="InterPro" id="IPR000086">
    <property type="entry name" value="NUDIX_hydrolase_dom"/>
</dbReference>
<dbReference type="InterPro" id="IPR047127">
    <property type="entry name" value="MutT-like"/>
</dbReference>
<evidence type="ECO:0000256" key="2">
    <source>
        <dbReference type="ARBA" id="ARBA00005582"/>
    </source>
</evidence>
<evidence type="ECO:0000256" key="13">
    <source>
        <dbReference type="SAM" id="MobiDB-lite"/>
    </source>
</evidence>
<dbReference type="EMBL" id="BAABIM010000006">
    <property type="protein sequence ID" value="GAA4699847.1"/>
    <property type="molecule type" value="Genomic_DNA"/>
</dbReference>
<evidence type="ECO:0000256" key="9">
    <source>
        <dbReference type="ARBA" id="ARBA00023204"/>
    </source>
</evidence>
<evidence type="ECO:0000256" key="8">
    <source>
        <dbReference type="ARBA" id="ARBA00022842"/>
    </source>
</evidence>
<gene>
    <name evidence="15" type="ORF">GCM10023226_43360</name>
</gene>
<keyword evidence="16" id="KW-1185">Reference proteome</keyword>
<evidence type="ECO:0000259" key="14">
    <source>
        <dbReference type="PROSITE" id="PS51462"/>
    </source>
</evidence>
<dbReference type="PROSITE" id="PS00893">
    <property type="entry name" value="NUDIX_BOX"/>
    <property type="match status" value="1"/>
</dbReference>
<feature type="domain" description="Nudix hydrolase" evidence="14">
    <location>
        <begin position="26"/>
        <end position="153"/>
    </location>
</feature>
<dbReference type="CDD" id="cd03425">
    <property type="entry name" value="NUDIX_MutT_NudA_like"/>
    <property type="match status" value="1"/>
</dbReference>
<name>A0ABP8X308_9ACTN</name>
<dbReference type="Pfam" id="PF00293">
    <property type="entry name" value="NUDIX"/>
    <property type="match status" value="1"/>
</dbReference>
<protein>
    <recommendedName>
        <fullName evidence="11">8-oxo-dGTP diphosphatase</fullName>
        <ecNumber evidence="11">3.6.1.55</ecNumber>
    </recommendedName>
</protein>
<evidence type="ECO:0000313" key="15">
    <source>
        <dbReference type="EMBL" id="GAA4699847.1"/>
    </source>
</evidence>
<dbReference type="InterPro" id="IPR015797">
    <property type="entry name" value="NUDIX_hydrolase-like_dom_sf"/>
</dbReference>
<dbReference type="Proteomes" id="UP001500621">
    <property type="component" value="Unassembled WGS sequence"/>
</dbReference>
<keyword evidence="7 12" id="KW-0378">Hydrolase</keyword>
<dbReference type="PROSITE" id="PS51462">
    <property type="entry name" value="NUDIX"/>
    <property type="match status" value="1"/>
</dbReference>
<evidence type="ECO:0000256" key="12">
    <source>
        <dbReference type="RuleBase" id="RU003476"/>
    </source>
</evidence>